<sequence length="568" mass="62433">MTISYSEFIKEAHLEGFEDSEKYRAWEPKIKKYREKLVNSIPEEFKITLPTDVAELQEKGFNGVDFLYKSGVLSSKEIEITDMSASDLLGQMASSELSAEEVFKAFAHRACVAHQLTNCAAEIFYDEGLERARSLDKYLKEKGTTIGPLHGLPISLKEQMNYAKKTTHGGYVSQLTNVPEKHGITTQVLENLGAVFYVRTNQPQSLMHLDSNNNVTGATRNPYHLGLSPGGSSSGEGAIVTLGGSSIGVGTDIGGSIRGPAAFSGCHGLRPTSKRVSTSGGVSSGMGQESVLAVAGPLARTIDEIDLFMKNYLNAGKPWELDGSLVPMKWRDVPVPEPQKLTVGIMCDDGLVKPSPPIVRALKFASEKLKAAGVNVVDFKPIKTDVASDTVLKMYNCDGNEKQRQLLSASGEPLTELTKYILSQGDGSKPYSVQQNRVLNFIRDGLRTEYTEAMVKQKVDIILCPTYNNVAPRPEKIFNWSYTSLFNALDFPSLSLQTGLFQDPSIDTWDDGHKNYVFRNDLEKLECALYNPVLFKGAPIALQVATRRYFDEELVAASKLLVKLFGTK</sequence>
<dbReference type="STRING" id="559304.G8YU24"/>
<dbReference type="EMBL" id="FO082059">
    <property type="protein sequence ID" value="CCE72864.1"/>
    <property type="molecule type" value="Genomic_DNA"/>
</dbReference>
<gene>
    <name evidence="7" type="primary">Piso0_000465</name>
    <name evidence="6" type="ORF">GNLVRS01_PISO0A09944g</name>
    <name evidence="7" type="ORF">GNLVRS01_PISO0B10011g</name>
</gene>
<accession>G8YU24</accession>
<reference evidence="7" key="1">
    <citation type="submission" date="2011-10" db="EMBL/GenBank/DDBJ databases">
        <authorList>
            <person name="Genoscope - CEA"/>
        </authorList>
    </citation>
    <scope>NUCLEOTIDE SEQUENCE</scope>
    <source>
        <strain evidence="7">CBS 7064</strain>
    </source>
</reference>
<organism evidence="7 8">
    <name type="scientific">Pichia sorbitophila (strain ATCC MYA-4447 / BCRC 22081 / CBS 7064 / NBRC 10061 / NRRL Y-12695)</name>
    <name type="common">Hybrid yeast</name>
    <dbReference type="NCBI Taxonomy" id="559304"/>
    <lineage>
        <taxon>Eukaryota</taxon>
        <taxon>Fungi</taxon>
        <taxon>Dikarya</taxon>
        <taxon>Ascomycota</taxon>
        <taxon>Saccharomycotina</taxon>
        <taxon>Pichiomycetes</taxon>
        <taxon>Debaryomycetaceae</taxon>
        <taxon>Millerozyma</taxon>
    </lineage>
</organism>
<reference evidence="8" key="2">
    <citation type="journal article" date="2012" name="G3 (Bethesda)">
        <title>Pichia sorbitophila, an interspecies yeast hybrid reveals early steps of genome resolution following polyploidization.</title>
        <authorList>
            <person name="Leh Louis V."/>
            <person name="Despons L."/>
            <person name="Friedrich A."/>
            <person name="Martin T."/>
            <person name="Durrens P."/>
            <person name="Casaregola S."/>
            <person name="Neuveglise C."/>
            <person name="Fairhead C."/>
            <person name="Marck C."/>
            <person name="Cruz J.A."/>
            <person name="Straub M.L."/>
            <person name="Kugler V."/>
            <person name="Sacerdot C."/>
            <person name="Uzunov Z."/>
            <person name="Thierry A."/>
            <person name="Weiss S."/>
            <person name="Bleykasten C."/>
            <person name="De Montigny J."/>
            <person name="Jacques N."/>
            <person name="Jung P."/>
            <person name="Lemaire M."/>
            <person name="Mallet S."/>
            <person name="Morel G."/>
            <person name="Richard G.F."/>
            <person name="Sarkar A."/>
            <person name="Savel G."/>
            <person name="Schacherer J."/>
            <person name="Seret M.L."/>
            <person name="Talla E."/>
            <person name="Samson G."/>
            <person name="Jubin C."/>
            <person name="Poulain J."/>
            <person name="Vacherie B."/>
            <person name="Barbe V."/>
            <person name="Pelletier E."/>
            <person name="Sherman D.J."/>
            <person name="Westhof E."/>
            <person name="Weissenbach J."/>
            <person name="Baret P.V."/>
            <person name="Wincker P."/>
            <person name="Gaillardin C."/>
            <person name="Dujon B."/>
            <person name="Souciet J.L."/>
        </authorList>
    </citation>
    <scope>NUCLEOTIDE SEQUENCE [LARGE SCALE GENOMIC DNA]</scope>
    <source>
        <strain evidence="8">ATCC MYA-4447 / BCRC 22081 / CBS 7064 / NBRC 10061 / NRRL Y-12695</strain>
    </source>
</reference>
<dbReference type="GO" id="GO:0016787">
    <property type="term" value="F:hydrolase activity"/>
    <property type="evidence" value="ECO:0007669"/>
    <property type="project" value="UniProtKB-KW"/>
</dbReference>
<evidence type="ECO:0000313" key="8">
    <source>
        <dbReference type="Proteomes" id="UP000005222"/>
    </source>
</evidence>
<feature type="binding site" evidence="4">
    <location>
        <position position="232"/>
    </location>
    <ligand>
        <name>substrate</name>
    </ligand>
</feature>
<dbReference type="Proteomes" id="UP000005222">
    <property type="component" value="Chromosome B"/>
</dbReference>
<dbReference type="PIRSF" id="PIRSF001221">
    <property type="entry name" value="Amidase_fungi"/>
    <property type="match status" value="1"/>
</dbReference>
<dbReference type="HOGENOM" id="CLU_009600_9_2_1"/>
<feature type="active site" description="Charge relay system" evidence="3">
    <location>
        <position position="232"/>
    </location>
</feature>
<evidence type="ECO:0000256" key="2">
    <source>
        <dbReference type="ARBA" id="ARBA00022801"/>
    </source>
</evidence>
<dbReference type="Proteomes" id="UP000005222">
    <property type="component" value="Chromosome A"/>
</dbReference>
<comment type="similarity">
    <text evidence="1">Belongs to the amidase family.</text>
</comment>
<proteinExistence type="inferred from homology"/>
<dbReference type="Gene3D" id="3.90.1300.10">
    <property type="entry name" value="Amidase signature (AS) domain"/>
    <property type="match status" value="1"/>
</dbReference>
<dbReference type="eggNOG" id="KOG1212">
    <property type="taxonomic scope" value="Eukaryota"/>
</dbReference>
<dbReference type="EMBL" id="FO082058">
    <property type="protein sequence ID" value="CCE73425.1"/>
    <property type="molecule type" value="Genomic_DNA"/>
</dbReference>
<dbReference type="OMA" id="WNYTAVW"/>
<dbReference type="FunCoup" id="G8YU24">
    <property type="interactions" value="90"/>
</dbReference>
<keyword evidence="8" id="KW-1185">Reference proteome</keyword>
<evidence type="ECO:0000256" key="4">
    <source>
        <dbReference type="PIRSR" id="PIRSR001221-2"/>
    </source>
</evidence>
<dbReference type="OrthoDB" id="6428749at2759"/>
<feature type="domain" description="Amidase" evidence="5">
    <location>
        <begin position="101"/>
        <end position="554"/>
    </location>
</feature>
<dbReference type="InParanoid" id="G8YU24"/>
<feature type="active site" description="Acyl-ester intermediate" evidence="3">
    <location>
        <position position="256"/>
    </location>
</feature>
<evidence type="ECO:0000256" key="1">
    <source>
        <dbReference type="ARBA" id="ARBA00009199"/>
    </source>
</evidence>
<evidence type="ECO:0000313" key="6">
    <source>
        <dbReference type="EMBL" id="CCE72864.1"/>
    </source>
</evidence>
<name>G8YU24_PICSO</name>
<feature type="binding site" evidence="4">
    <location>
        <position position="206"/>
    </location>
    <ligand>
        <name>substrate</name>
    </ligand>
</feature>
<dbReference type="InterPro" id="IPR023631">
    <property type="entry name" value="Amidase_dom"/>
</dbReference>
<evidence type="ECO:0000256" key="3">
    <source>
        <dbReference type="PIRSR" id="PIRSR001221-1"/>
    </source>
</evidence>
<dbReference type="AlphaFoldDB" id="G8YU24"/>
<dbReference type="Pfam" id="PF01425">
    <property type="entry name" value="Amidase"/>
    <property type="match status" value="1"/>
</dbReference>
<evidence type="ECO:0000313" key="7">
    <source>
        <dbReference type="EMBL" id="CCE73425.1"/>
    </source>
</evidence>
<feature type="binding site" evidence="4">
    <location>
        <begin position="253"/>
        <end position="256"/>
    </location>
    <ligand>
        <name>substrate</name>
    </ligand>
</feature>
<protein>
    <submittedName>
        <fullName evidence="7">Piso0_000465 protein</fullName>
    </submittedName>
</protein>
<dbReference type="PANTHER" id="PTHR46072">
    <property type="entry name" value="AMIDASE-RELATED-RELATED"/>
    <property type="match status" value="1"/>
</dbReference>
<keyword evidence="2" id="KW-0378">Hydrolase</keyword>
<evidence type="ECO:0000259" key="5">
    <source>
        <dbReference type="Pfam" id="PF01425"/>
    </source>
</evidence>
<dbReference type="SUPFAM" id="SSF75304">
    <property type="entry name" value="Amidase signature (AS) enzymes"/>
    <property type="match status" value="1"/>
</dbReference>
<dbReference type="PANTHER" id="PTHR46072:SF4">
    <property type="entry name" value="AMIDASE C550.07-RELATED"/>
    <property type="match status" value="1"/>
</dbReference>
<feature type="active site" description="Charge relay system" evidence="3">
    <location>
        <position position="157"/>
    </location>
</feature>
<dbReference type="InterPro" id="IPR036928">
    <property type="entry name" value="AS_sf"/>
</dbReference>